<dbReference type="EMBL" id="WUUT01000001">
    <property type="protein sequence ID" value="MXR50463.1"/>
    <property type="molecule type" value="Genomic_DNA"/>
</dbReference>
<evidence type="ECO:0000313" key="2">
    <source>
        <dbReference type="EMBL" id="MXR50463.1"/>
    </source>
</evidence>
<dbReference type="OrthoDB" id="330661at2157"/>
<feature type="domain" description="DUF7577" evidence="1">
    <location>
        <begin position="63"/>
        <end position="88"/>
    </location>
</feature>
<keyword evidence="3" id="KW-1185">Reference proteome</keyword>
<proteinExistence type="predicted"/>
<dbReference type="Pfam" id="PF24463">
    <property type="entry name" value="DUF7577"/>
    <property type="match status" value="1"/>
</dbReference>
<protein>
    <recommendedName>
        <fullName evidence="1">DUF7577 domain-containing protein</fullName>
    </recommendedName>
</protein>
<comment type="caution">
    <text evidence="2">The sequence shown here is derived from an EMBL/GenBank/DDBJ whole genome shotgun (WGS) entry which is preliminary data.</text>
</comment>
<reference evidence="2 3" key="1">
    <citation type="submission" date="2019-12" db="EMBL/GenBank/DDBJ databases">
        <title>Isolation and characterization of three novel carbon monoxide-oxidizing members of Halobacteria from salione crusts and soils.</title>
        <authorList>
            <person name="Myers M.R."/>
            <person name="King G.M."/>
        </authorList>
    </citation>
    <scope>NUCLEOTIDE SEQUENCE [LARGE SCALE GENOMIC DNA]</scope>
    <source>
        <strain evidence="2 3">WSH3</strain>
    </source>
</reference>
<name>A0A6B0T4L8_9EURY</name>
<dbReference type="Proteomes" id="UP000466535">
    <property type="component" value="Unassembled WGS sequence"/>
</dbReference>
<evidence type="ECO:0000313" key="3">
    <source>
        <dbReference type="Proteomes" id="UP000466535"/>
    </source>
</evidence>
<accession>A0A6B0T4L8</accession>
<dbReference type="RefSeq" id="WP_159762590.1">
    <property type="nucleotide sequence ID" value="NZ_WUUT01000001.1"/>
</dbReference>
<sequence>MEVLALAGGAFVVLAAGFLAEPLFRSEDELEPINRPRPGVRTLYGPTEEDESEVEYGPLLDDDRVRCLHCGSVVDSSYRYCGECLEPLGTRASA</sequence>
<dbReference type="AlphaFoldDB" id="A0A6B0T4L8"/>
<evidence type="ECO:0000259" key="1">
    <source>
        <dbReference type="Pfam" id="PF24463"/>
    </source>
</evidence>
<dbReference type="InterPro" id="IPR055999">
    <property type="entry name" value="DUF7577"/>
</dbReference>
<gene>
    <name evidence="2" type="ORF">GRX03_02430</name>
</gene>
<organism evidence="2 3">
    <name type="scientific">Halovenus carboxidivorans</name>
    <dbReference type="NCBI Taxonomy" id="2692199"/>
    <lineage>
        <taxon>Archaea</taxon>
        <taxon>Methanobacteriati</taxon>
        <taxon>Methanobacteriota</taxon>
        <taxon>Stenosarchaea group</taxon>
        <taxon>Halobacteria</taxon>
        <taxon>Halobacteriales</taxon>
        <taxon>Haloarculaceae</taxon>
        <taxon>Halovenus</taxon>
    </lineage>
</organism>